<gene>
    <name evidence="1" type="ORF">COLO4_21269</name>
</gene>
<sequence>MARAVVNQSSYAFFNRLAFPIVASTDLAATNALMPATAMPAISLP</sequence>
<proteinExistence type="predicted"/>
<dbReference type="AlphaFoldDB" id="A0A1R3IUE9"/>
<keyword evidence="2" id="KW-1185">Reference proteome</keyword>
<comment type="caution">
    <text evidence="1">The sequence shown here is derived from an EMBL/GenBank/DDBJ whole genome shotgun (WGS) entry which is preliminary data.</text>
</comment>
<evidence type="ECO:0000313" key="1">
    <source>
        <dbReference type="EMBL" id="OMO86211.1"/>
    </source>
</evidence>
<name>A0A1R3IUE9_9ROSI</name>
<protein>
    <submittedName>
        <fullName evidence="1">Uncharacterized protein</fullName>
    </submittedName>
</protein>
<accession>A0A1R3IUE9</accession>
<dbReference type="Proteomes" id="UP000187203">
    <property type="component" value="Unassembled WGS sequence"/>
</dbReference>
<organism evidence="1 2">
    <name type="scientific">Corchorus olitorius</name>
    <dbReference type="NCBI Taxonomy" id="93759"/>
    <lineage>
        <taxon>Eukaryota</taxon>
        <taxon>Viridiplantae</taxon>
        <taxon>Streptophyta</taxon>
        <taxon>Embryophyta</taxon>
        <taxon>Tracheophyta</taxon>
        <taxon>Spermatophyta</taxon>
        <taxon>Magnoliopsida</taxon>
        <taxon>eudicotyledons</taxon>
        <taxon>Gunneridae</taxon>
        <taxon>Pentapetalae</taxon>
        <taxon>rosids</taxon>
        <taxon>malvids</taxon>
        <taxon>Malvales</taxon>
        <taxon>Malvaceae</taxon>
        <taxon>Grewioideae</taxon>
        <taxon>Apeibeae</taxon>
        <taxon>Corchorus</taxon>
    </lineage>
</organism>
<dbReference type="EMBL" id="AWUE01017611">
    <property type="protein sequence ID" value="OMO86211.1"/>
    <property type="molecule type" value="Genomic_DNA"/>
</dbReference>
<reference evidence="2" key="1">
    <citation type="submission" date="2013-09" db="EMBL/GenBank/DDBJ databases">
        <title>Corchorus olitorius genome sequencing.</title>
        <authorList>
            <person name="Alam M."/>
            <person name="Haque M.S."/>
            <person name="Islam M.S."/>
            <person name="Emdad E.M."/>
            <person name="Islam M.M."/>
            <person name="Ahmed B."/>
            <person name="Halim A."/>
            <person name="Hossen Q.M.M."/>
            <person name="Hossain M.Z."/>
            <person name="Ahmed R."/>
            <person name="Khan M.M."/>
            <person name="Islam R."/>
            <person name="Rashid M.M."/>
            <person name="Khan S.A."/>
            <person name="Rahman M.S."/>
            <person name="Alam M."/>
            <person name="Yahiya A.S."/>
            <person name="Khan M.S."/>
            <person name="Azam M.S."/>
            <person name="Haque T."/>
            <person name="Lashkar M.Z.H."/>
            <person name="Akhand A.I."/>
            <person name="Morshed G."/>
            <person name="Roy S."/>
            <person name="Uddin K.S."/>
            <person name="Rabeya T."/>
            <person name="Hossain A.S."/>
            <person name="Chowdhury A."/>
            <person name="Snigdha A.R."/>
            <person name="Mortoza M.S."/>
            <person name="Matin S.A."/>
            <person name="Hoque S.M.E."/>
            <person name="Islam M.K."/>
            <person name="Roy D.K."/>
            <person name="Haider R."/>
            <person name="Moosa M.M."/>
            <person name="Elias S.M."/>
            <person name="Hasan A.M."/>
            <person name="Jahan S."/>
            <person name="Shafiuddin M."/>
            <person name="Mahmood N."/>
            <person name="Shommy N.S."/>
        </authorList>
    </citation>
    <scope>NUCLEOTIDE SEQUENCE [LARGE SCALE GENOMIC DNA]</scope>
    <source>
        <strain evidence="2">cv. O-4</strain>
    </source>
</reference>
<evidence type="ECO:0000313" key="2">
    <source>
        <dbReference type="Proteomes" id="UP000187203"/>
    </source>
</evidence>